<keyword evidence="2" id="KW-1185">Reference proteome</keyword>
<name>A0ABS5VSG7_9BACT</name>
<organism evidence="1 2">
    <name type="scientific">Chryseosolibacter indicus</name>
    <dbReference type="NCBI Taxonomy" id="2782351"/>
    <lineage>
        <taxon>Bacteria</taxon>
        <taxon>Pseudomonadati</taxon>
        <taxon>Bacteroidota</taxon>
        <taxon>Cytophagia</taxon>
        <taxon>Cytophagales</taxon>
        <taxon>Chryseotaleaceae</taxon>
        <taxon>Chryseosolibacter</taxon>
    </lineage>
</organism>
<comment type="caution">
    <text evidence="1">The sequence shown here is derived from an EMBL/GenBank/DDBJ whole genome shotgun (WGS) entry which is preliminary data.</text>
</comment>
<evidence type="ECO:0000313" key="2">
    <source>
        <dbReference type="Proteomes" id="UP000772618"/>
    </source>
</evidence>
<sequence length="183" mass="20802">MAQVRENDLTEGLSGRFGSKFIFKQLRGKTIVARRAKPITKESALQRNNRDRFRKATAYAKSMMLIAERKAYYWDMAKELKLPNAYTAAIGDYMRRPVIEEVEVTAKNSALQLNIKATKKDFRLRVMKVIALGSDGVVVEEAETATDFECWRYGFTTVKDLISTIKVVVQDEAGNVLIREVTV</sequence>
<dbReference type="Proteomes" id="UP000772618">
    <property type="component" value="Unassembled WGS sequence"/>
</dbReference>
<gene>
    <name evidence="1" type="ORF">KK060_13765</name>
</gene>
<dbReference type="RefSeq" id="WP_254154311.1">
    <property type="nucleotide sequence ID" value="NZ_JAHESD010000029.1"/>
</dbReference>
<accession>A0ABS5VSG7</accession>
<protein>
    <submittedName>
        <fullName evidence="1">Uncharacterized protein</fullName>
    </submittedName>
</protein>
<evidence type="ECO:0000313" key="1">
    <source>
        <dbReference type="EMBL" id="MBT1704357.1"/>
    </source>
</evidence>
<dbReference type="EMBL" id="JAHESD010000029">
    <property type="protein sequence ID" value="MBT1704357.1"/>
    <property type="molecule type" value="Genomic_DNA"/>
</dbReference>
<proteinExistence type="predicted"/>
<reference evidence="1 2" key="1">
    <citation type="submission" date="2021-05" db="EMBL/GenBank/DDBJ databases">
        <title>A Polyphasic approach of four new species of the genus Ohtaekwangia: Ohtaekwangia histidinii sp. nov., Ohtaekwangia cretensis sp. nov., Ohtaekwangia indiensis sp. nov., Ohtaekwangia reichenbachii sp. nov. from diverse environment.</title>
        <authorList>
            <person name="Octaviana S."/>
        </authorList>
    </citation>
    <scope>NUCLEOTIDE SEQUENCE [LARGE SCALE GENOMIC DNA]</scope>
    <source>
        <strain evidence="1 2">PWU20</strain>
    </source>
</reference>